<dbReference type="PROSITE" id="PS50110">
    <property type="entry name" value="RESPONSE_REGULATORY"/>
    <property type="match status" value="1"/>
</dbReference>
<reference evidence="5" key="1">
    <citation type="submission" date="2018-10" db="EMBL/GenBank/DDBJ databases">
        <authorList>
            <person name="Peiro R."/>
            <person name="Begona"/>
            <person name="Cbmso G."/>
            <person name="Lopez M."/>
            <person name="Gonzalez S."/>
            <person name="Sacristan E."/>
            <person name="Castillo E."/>
        </authorList>
    </citation>
    <scope>NUCLEOTIDE SEQUENCE</scope>
    <source>
        <strain evidence="5">Rhod_genome</strain>
    </source>
</reference>
<dbReference type="OrthoDB" id="582170at2"/>
<feature type="modified residue" description="4-aspartylphosphate" evidence="2">
    <location>
        <position position="63"/>
    </location>
</feature>
<name>A0A327JZK0_9BRAD</name>
<comment type="caution">
    <text evidence="4">The sequence shown here is derived from an EMBL/GenBank/DDBJ whole genome shotgun (WGS) entry which is preliminary data.</text>
</comment>
<evidence type="ECO:0000313" key="5">
    <source>
        <dbReference type="EMBL" id="VCU10702.1"/>
    </source>
</evidence>
<dbReference type="InterPro" id="IPR011006">
    <property type="entry name" value="CheY-like_superfamily"/>
</dbReference>
<gene>
    <name evidence="5" type="primary">pdtaR_2</name>
    <name evidence="4" type="ORF">GJ689_07995</name>
    <name evidence="5" type="ORF">RHODGE_RHODGE_03904</name>
</gene>
<dbReference type="Gene3D" id="3.40.50.2300">
    <property type="match status" value="1"/>
</dbReference>
<accession>A0A327JZK0</accession>
<keyword evidence="6" id="KW-1185">Reference proteome</keyword>
<sequence>MDKAGNGAAETKNILVVEDEIMIRMLLEDMLDDLGYTIAGAVGRIDDAIKLARTGEFDMAILDVNLNGQTVSPVAEILEERGLPFVFATGYGERGLPERFMNRPTLQKPFQQENLSKILTQAFERSPA</sequence>
<evidence type="ECO:0000313" key="6">
    <source>
        <dbReference type="Proteomes" id="UP000289200"/>
    </source>
</evidence>
<dbReference type="RefSeq" id="WP_111388268.1">
    <property type="nucleotide sequence ID" value="NZ_NPEW01000320.1"/>
</dbReference>
<reference evidence="4 7" key="3">
    <citation type="submission" date="2019-11" db="EMBL/GenBank/DDBJ databases">
        <title>Whole-genome sequence of Rhodoplanes serenus DSM 18633, type strain.</title>
        <authorList>
            <person name="Kyndt J.A."/>
            <person name="Meyer T.E."/>
        </authorList>
    </citation>
    <scope>NUCLEOTIDE SEQUENCE [LARGE SCALE GENOMIC DNA]</scope>
    <source>
        <strain evidence="4 7">DSM 18633</strain>
    </source>
</reference>
<dbReference type="Pfam" id="PF00072">
    <property type="entry name" value="Response_reg"/>
    <property type="match status" value="1"/>
</dbReference>
<dbReference type="GO" id="GO:0000160">
    <property type="term" value="P:phosphorelay signal transduction system"/>
    <property type="evidence" value="ECO:0007669"/>
    <property type="project" value="InterPro"/>
</dbReference>
<dbReference type="PANTHER" id="PTHR44591">
    <property type="entry name" value="STRESS RESPONSE REGULATOR PROTEIN 1"/>
    <property type="match status" value="1"/>
</dbReference>
<dbReference type="PANTHER" id="PTHR44591:SF24">
    <property type="entry name" value="PROTEIN-GLUTAMATE METHYLESTERASE_PROTEIN-GLUTAMINE GLUTAMINASE 1"/>
    <property type="match status" value="1"/>
</dbReference>
<dbReference type="AlphaFoldDB" id="A0A327JZK0"/>
<evidence type="ECO:0000256" key="1">
    <source>
        <dbReference type="ARBA" id="ARBA00022553"/>
    </source>
</evidence>
<dbReference type="EMBL" id="WNKV01000005">
    <property type="protein sequence ID" value="MTW16148.1"/>
    <property type="molecule type" value="Genomic_DNA"/>
</dbReference>
<dbReference type="SMART" id="SM00448">
    <property type="entry name" value="REC"/>
    <property type="match status" value="1"/>
</dbReference>
<dbReference type="Proteomes" id="UP000438991">
    <property type="component" value="Unassembled WGS sequence"/>
</dbReference>
<evidence type="ECO:0000259" key="3">
    <source>
        <dbReference type="PROSITE" id="PS50110"/>
    </source>
</evidence>
<dbReference type="EMBL" id="UWOC01000177">
    <property type="protein sequence ID" value="VCU10702.1"/>
    <property type="molecule type" value="Genomic_DNA"/>
</dbReference>
<dbReference type="Proteomes" id="UP000289200">
    <property type="component" value="Unassembled WGS sequence"/>
</dbReference>
<evidence type="ECO:0000256" key="2">
    <source>
        <dbReference type="PROSITE-ProRule" id="PRU00169"/>
    </source>
</evidence>
<evidence type="ECO:0000313" key="7">
    <source>
        <dbReference type="Proteomes" id="UP000438991"/>
    </source>
</evidence>
<feature type="domain" description="Response regulatory" evidence="3">
    <location>
        <begin position="13"/>
        <end position="123"/>
    </location>
</feature>
<evidence type="ECO:0000313" key="4">
    <source>
        <dbReference type="EMBL" id="MTW16148.1"/>
    </source>
</evidence>
<keyword evidence="1 2" id="KW-0597">Phosphoprotein</keyword>
<dbReference type="InterPro" id="IPR001789">
    <property type="entry name" value="Sig_transdc_resp-reg_receiver"/>
</dbReference>
<dbReference type="InterPro" id="IPR050595">
    <property type="entry name" value="Bact_response_regulator"/>
</dbReference>
<reference evidence="6" key="2">
    <citation type="submission" date="2018-10" db="EMBL/GenBank/DDBJ databases">
        <authorList>
            <person name="Peiro R."/>
            <person name="Begona"/>
            <person name="Cbmso G."/>
            <person name="Lopez M."/>
            <person name="Gonzalez S."/>
            <person name="Sacristan E."/>
            <person name="Castillo E."/>
        </authorList>
    </citation>
    <scope>NUCLEOTIDE SEQUENCE [LARGE SCALE GENOMIC DNA]</scope>
</reference>
<protein>
    <submittedName>
        <fullName evidence="4">Response regulator</fullName>
    </submittedName>
    <submittedName>
        <fullName evidence="5">Transcriptional regulatory protein pdtaR</fullName>
    </submittedName>
</protein>
<proteinExistence type="predicted"/>
<dbReference type="SUPFAM" id="SSF52172">
    <property type="entry name" value="CheY-like"/>
    <property type="match status" value="1"/>
</dbReference>
<organism evidence="4 7">
    <name type="scientific">Rhodoplanes serenus</name>
    <dbReference type="NCBI Taxonomy" id="200615"/>
    <lineage>
        <taxon>Bacteria</taxon>
        <taxon>Pseudomonadati</taxon>
        <taxon>Pseudomonadota</taxon>
        <taxon>Alphaproteobacteria</taxon>
        <taxon>Hyphomicrobiales</taxon>
        <taxon>Nitrobacteraceae</taxon>
        <taxon>Rhodoplanes</taxon>
    </lineage>
</organism>